<feature type="binding site" evidence="7 10">
    <location>
        <position position="88"/>
    </location>
    <ligand>
        <name>Mg(2+)</name>
        <dbReference type="ChEBI" id="CHEBI:18420"/>
    </ligand>
</feature>
<name>A0A7Y3RN88_9PROT</name>
<dbReference type="SUPFAM" id="SSF51621">
    <property type="entry name" value="Phosphoenolpyruvate/pyruvate domain"/>
    <property type="match status" value="1"/>
</dbReference>
<protein>
    <recommendedName>
        <fullName evidence="7">3-methyl-2-oxobutanoate hydroxymethyltransferase</fullName>
        <ecNumber evidence="7">2.1.2.11</ecNumber>
    </recommendedName>
    <alternativeName>
        <fullName evidence="7">Ketopantoate hydroxymethyltransferase</fullName>
        <shortName evidence="7">KPHMT</shortName>
    </alternativeName>
</protein>
<dbReference type="FunFam" id="3.20.20.60:FF:000003">
    <property type="entry name" value="3-methyl-2-oxobutanoate hydroxymethyltransferase"/>
    <property type="match status" value="1"/>
</dbReference>
<dbReference type="UniPathway" id="UPA00028">
    <property type="reaction ID" value="UER00003"/>
</dbReference>
<comment type="function">
    <text evidence="6 7">Catalyzes the reversible reaction in which hydroxymethyl group from 5,10-methylenetetrahydrofolate is transferred onto alpha-ketoisovalerate to form ketopantoate.</text>
</comment>
<comment type="similarity">
    <text evidence="2 7">Belongs to the PanB family.</text>
</comment>
<feature type="binding site" evidence="7 10">
    <location>
        <position position="120"/>
    </location>
    <ligand>
        <name>Mg(2+)</name>
        <dbReference type="ChEBI" id="CHEBI:18420"/>
    </ligand>
</feature>
<feature type="binding site" evidence="7 9">
    <location>
        <begin position="49"/>
        <end position="50"/>
    </location>
    <ligand>
        <name>3-methyl-2-oxobutanoate</name>
        <dbReference type="ChEBI" id="CHEBI:11851"/>
    </ligand>
</feature>
<keyword evidence="7 10" id="KW-0479">Metal-binding</keyword>
<accession>A0A7Y3RN88</accession>
<dbReference type="EMBL" id="JABFCX010000003">
    <property type="protein sequence ID" value="NNU17191.1"/>
    <property type="molecule type" value="Genomic_DNA"/>
</dbReference>
<gene>
    <name evidence="7 11" type="primary">panB</name>
    <name evidence="11" type="ORF">HK107_12740</name>
</gene>
<dbReference type="PANTHER" id="PTHR20881:SF0">
    <property type="entry name" value="3-METHYL-2-OXOBUTANOATE HYDROXYMETHYLTRANSFERASE"/>
    <property type="match status" value="1"/>
</dbReference>
<evidence type="ECO:0000313" key="11">
    <source>
        <dbReference type="EMBL" id="NNU17191.1"/>
    </source>
</evidence>
<dbReference type="GO" id="GO:0005737">
    <property type="term" value="C:cytoplasm"/>
    <property type="evidence" value="ECO:0007669"/>
    <property type="project" value="UniProtKB-SubCell"/>
</dbReference>
<proteinExistence type="inferred from homology"/>
<comment type="subunit">
    <text evidence="3 7">Homodecamer; pentamer of dimers.</text>
</comment>
<keyword evidence="11" id="KW-0489">Methyltransferase</keyword>
<sequence length="273" mass="28976">MSAQRERKAETAASIRLRKGGEPIVCLTAYDAPTAKALDSHCDLLLVGDSLGMVVHGMDSTVGVTLEMMILHGQAVMRGADKALVVVDLPFGSYEISKEQAFDSARRVVAETGCGAVKVESGIYAADSIAFMAERGIPVMAHVGLRPQAQLVTGGFKAKGKTDSERDMIIAEARAADEAGAFAMVIEGTDEALSAEISKMVSCPTIGIGASASCDGQILVTPDMMGMFAWTPKFVRRYADMAGVIDEAAAAYARDVRARTFPGEKETYRLKKS</sequence>
<dbReference type="InterPro" id="IPR003700">
    <property type="entry name" value="Pantoate_hydroxy_MeTrfase"/>
</dbReference>
<dbReference type="Gene3D" id="3.20.20.60">
    <property type="entry name" value="Phosphoenolpyruvate-binding domains"/>
    <property type="match status" value="1"/>
</dbReference>
<evidence type="ECO:0000313" key="12">
    <source>
        <dbReference type="Proteomes" id="UP000536835"/>
    </source>
</evidence>
<keyword evidence="12" id="KW-1185">Reference proteome</keyword>
<dbReference type="InterPro" id="IPR040442">
    <property type="entry name" value="Pyrv_kinase-like_dom_sf"/>
</dbReference>
<comment type="cofactor">
    <cofactor evidence="7 10">
        <name>Mg(2+)</name>
        <dbReference type="ChEBI" id="CHEBI:18420"/>
    </cofactor>
    <text evidence="7 10">Binds 1 Mg(2+) ion per subunit.</text>
</comment>
<feature type="binding site" evidence="7 9">
    <location>
        <position position="88"/>
    </location>
    <ligand>
        <name>3-methyl-2-oxobutanoate</name>
        <dbReference type="ChEBI" id="CHEBI:11851"/>
    </ligand>
</feature>
<keyword evidence="4 7" id="KW-0566">Pantothenate biosynthesis</keyword>
<feature type="binding site" evidence="7 9">
    <location>
        <position position="118"/>
    </location>
    <ligand>
        <name>3-methyl-2-oxobutanoate</name>
        <dbReference type="ChEBI" id="CHEBI:11851"/>
    </ligand>
</feature>
<organism evidence="11 12">
    <name type="scientific">Parvularcula mediterranea</name>
    <dbReference type="NCBI Taxonomy" id="2732508"/>
    <lineage>
        <taxon>Bacteria</taxon>
        <taxon>Pseudomonadati</taxon>
        <taxon>Pseudomonadota</taxon>
        <taxon>Alphaproteobacteria</taxon>
        <taxon>Parvularculales</taxon>
        <taxon>Parvularculaceae</taxon>
        <taxon>Parvularcula</taxon>
    </lineage>
</organism>
<dbReference type="Proteomes" id="UP000536835">
    <property type="component" value="Unassembled WGS sequence"/>
</dbReference>
<dbReference type="GO" id="GO:0015940">
    <property type="term" value="P:pantothenate biosynthetic process"/>
    <property type="evidence" value="ECO:0007669"/>
    <property type="project" value="UniProtKB-UniRule"/>
</dbReference>
<evidence type="ECO:0000256" key="6">
    <source>
        <dbReference type="ARBA" id="ARBA00056497"/>
    </source>
</evidence>
<keyword evidence="5 7" id="KW-0808">Transferase</keyword>
<dbReference type="AlphaFoldDB" id="A0A7Y3RN88"/>
<evidence type="ECO:0000256" key="3">
    <source>
        <dbReference type="ARBA" id="ARBA00011424"/>
    </source>
</evidence>
<keyword evidence="7 10" id="KW-0460">Magnesium</keyword>
<reference evidence="11 12" key="1">
    <citation type="submission" date="2020-05" db="EMBL/GenBank/DDBJ databases">
        <title>Parvularcula mediterraneae sp. nov., isolated from polypropylene straw from shallow seawater of the seashore of Laganas in Zakynthos island, Greece.</title>
        <authorList>
            <person name="Szabo I."/>
            <person name="Al-Omari J."/>
            <person name="Rado J."/>
            <person name="Szerdahelyi G.S."/>
        </authorList>
    </citation>
    <scope>NUCLEOTIDE SEQUENCE [LARGE SCALE GENOMIC DNA]</scope>
    <source>
        <strain evidence="11 12">ZS-1/3</strain>
    </source>
</reference>
<dbReference type="InterPro" id="IPR015813">
    <property type="entry name" value="Pyrv/PenolPyrv_kinase-like_dom"/>
</dbReference>
<comment type="pathway">
    <text evidence="1 7">Cofactor biosynthesis; (R)-pantothenate biosynthesis; (R)-pantoate from 3-methyl-2-oxobutanoate: step 1/2.</text>
</comment>
<dbReference type="PANTHER" id="PTHR20881">
    <property type="entry name" value="3-METHYL-2-OXOBUTANOATE HYDROXYMETHYLTRANSFERASE"/>
    <property type="match status" value="1"/>
</dbReference>
<dbReference type="GO" id="GO:0003864">
    <property type="term" value="F:3-methyl-2-oxobutanoate hydroxymethyltransferase activity"/>
    <property type="evidence" value="ECO:0007669"/>
    <property type="project" value="UniProtKB-UniRule"/>
</dbReference>
<dbReference type="GO" id="GO:0000287">
    <property type="term" value="F:magnesium ion binding"/>
    <property type="evidence" value="ECO:0007669"/>
    <property type="project" value="TreeGrafter"/>
</dbReference>
<dbReference type="CDD" id="cd06557">
    <property type="entry name" value="KPHMT-like"/>
    <property type="match status" value="1"/>
</dbReference>
<dbReference type="RefSeq" id="WP_173200379.1">
    <property type="nucleotide sequence ID" value="NZ_JABFCX010000003.1"/>
</dbReference>
<evidence type="ECO:0000256" key="7">
    <source>
        <dbReference type="HAMAP-Rule" id="MF_00156"/>
    </source>
</evidence>
<evidence type="ECO:0000256" key="8">
    <source>
        <dbReference type="PIRSR" id="PIRSR000388-1"/>
    </source>
</evidence>
<keyword evidence="7" id="KW-0963">Cytoplasm</keyword>
<dbReference type="Pfam" id="PF02548">
    <property type="entry name" value="Pantoate_transf"/>
    <property type="match status" value="1"/>
</dbReference>
<dbReference type="EC" id="2.1.2.11" evidence="7"/>
<evidence type="ECO:0000256" key="2">
    <source>
        <dbReference type="ARBA" id="ARBA00008676"/>
    </source>
</evidence>
<evidence type="ECO:0000256" key="4">
    <source>
        <dbReference type="ARBA" id="ARBA00022655"/>
    </source>
</evidence>
<dbReference type="HAMAP" id="MF_00156">
    <property type="entry name" value="PanB"/>
    <property type="match status" value="1"/>
</dbReference>
<dbReference type="PIRSF" id="PIRSF000388">
    <property type="entry name" value="Pantoate_hydroxy_MeTrfase"/>
    <property type="match status" value="1"/>
</dbReference>
<comment type="caution">
    <text evidence="11">The sequence shown here is derived from an EMBL/GenBank/DDBJ whole genome shotgun (WGS) entry which is preliminary data.</text>
</comment>
<dbReference type="NCBIfam" id="TIGR00222">
    <property type="entry name" value="panB"/>
    <property type="match status" value="1"/>
</dbReference>
<evidence type="ECO:0000256" key="9">
    <source>
        <dbReference type="PIRSR" id="PIRSR000388-2"/>
    </source>
</evidence>
<evidence type="ECO:0000256" key="1">
    <source>
        <dbReference type="ARBA" id="ARBA00005033"/>
    </source>
</evidence>
<comment type="subcellular location">
    <subcellularLocation>
        <location evidence="7">Cytoplasm</location>
    </subcellularLocation>
</comment>
<comment type="catalytic activity">
    <reaction evidence="7">
        <text>(6R)-5,10-methylene-5,6,7,8-tetrahydrofolate + 3-methyl-2-oxobutanoate + H2O = 2-dehydropantoate + (6S)-5,6,7,8-tetrahydrofolate</text>
        <dbReference type="Rhea" id="RHEA:11824"/>
        <dbReference type="ChEBI" id="CHEBI:11561"/>
        <dbReference type="ChEBI" id="CHEBI:11851"/>
        <dbReference type="ChEBI" id="CHEBI:15377"/>
        <dbReference type="ChEBI" id="CHEBI:15636"/>
        <dbReference type="ChEBI" id="CHEBI:57453"/>
        <dbReference type="EC" id="2.1.2.11"/>
    </reaction>
</comment>
<dbReference type="GO" id="GO:0008168">
    <property type="term" value="F:methyltransferase activity"/>
    <property type="evidence" value="ECO:0007669"/>
    <property type="project" value="UniProtKB-KW"/>
</dbReference>
<dbReference type="NCBIfam" id="NF001452">
    <property type="entry name" value="PRK00311.1"/>
    <property type="match status" value="1"/>
</dbReference>
<feature type="binding site" evidence="7 10">
    <location>
        <position position="49"/>
    </location>
    <ligand>
        <name>Mg(2+)</name>
        <dbReference type="ChEBI" id="CHEBI:18420"/>
    </ligand>
</feature>
<evidence type="ECO:0000256" key="10">
    <source>
        <dbReference type="PIRSR" id="PIRSR000388-3"/>
    </source>
</evidence>
<evidence type="ECO:0000256" key="5">
    <source>
        <dbReference type="ARBA" id="ARBA00022679"/>
    </source>
</evidence>
<feature type="active site" description="Proton acceptor" evidence="7 8">
    <location>
        <position position="187"/>
    </location>
</feature>
<dbReference type="GO" id="GO:0032259">
    <property type="term" value="P:methylation"/>
    <property type="evidence" value="ECO:0007669"/>
    <property type="project" value="UniProtKB-KW"/>
</dbReference>